<dbReference type="InterPro" id="IPR051474">
    <property type="entry name" value="Anti-sigma-K/W_factor"/>
</dbReference>
<dbReference type="Proteomes" id="UP001138686">
    <property type="component" value="Unassembled WGS sequence"/>
</dbReference>
<evidence type="ECO:0000313" key="4">
    <source>
        <dbReference type="Proteomes" id="UP001138686"/>
    </source>
</evidence>
<gene>
    <name evidence="3" type="ORF">KXJ69_00135</name>
</gene>
<protein>
    <submittedName>
        <fullName evidence="3">Anti-sigma factor</fullName>
    </submittedName>
</protein>
<keyword evidence="1" id="KW-1133">Transmembrane helix</keyword>
<reference evidence="3" key="1">
    <citation type="submission" date="2021-07" db="EMBL/GenBank/DDBJ databases">
        <title>Aureisphaera sp. CAU 1614 isolated from sea sediment.</title>
        <authorList>
            <person name="Kim W."/>
        </authorList>
    </citation>
    <scope>NUCLEOTIDE SEQUENCE</scope>
    <source>
        <strain evidence="3">CAU 1614</strain>
    </source>
</reference>
<feature type="domain" description="Anti-sigma K factor RskA C-terminal" evidence="2">
    <location>
        <begin position="94"/>
        <end position="252"/>
    </location>
</feature>
<dbReference type="GO" id="GO:0016989">
    <property type="term" value="F:sigma factor antagonist activity"/>
    <property type="evidence" value="ECO:0007669"/>
    <property type="project" value="TreeGrafter"/>
</dbReference>
<name>A0A9X1FKY8_9FLAO</name>
<dbReference type="EMBL" id="JAHWDP010000001">
    <property type="protein sequence ID" value="MBW2936490.1"/>
    <property type="molecule type" value="Genomic_DNA"/>
</dbReference>
<dbReference type="GO" id="GO:0005886">
    <property type="term" value="C:plasma membrane"/>
    <property type="evidence" value="ECO:0007669"/>
    <property type="project" value="InterPro"/>
</dbReference>
<keyword evidence="1" id="KW-0472">Membrane</keyword>
<proteinExistence type="predicted"/>
<comment type="caution">
    <text evidence="3">The sequence shown here is derived from an EMBL/GenBank/DDBJ whole genome shotgun (WGS) entry which is preliminary data.</text>
</comment>
<feature type="transmembrane region" description="Helical" evidence="1">
    <location>
        <begin position="88"/>
        <end position="108"/>
    </location>
</feature>
<dbReference type="PANTHER" id="PTHR37461">
    <property type="entry name" value="ANTI-SIGMA-K FACTOR RSKA"/>
    <property type="match status" value="1"/>
</dbReference>
<dbReference type="AlphaFoldDB" id="A0A9X1FKY8"/>
<dbReference type="InterPro" id="IPR018764">
    <property type="entry name" value="RskA_C"/>
</dbReference>
<evidence type="ECO:0000256" key="1">
    <source>
        <dbReference type="SAM" id="Phobius"/>
    </source>
</evidence>
<keyword evidence="4" id="KW-1185">Reference proteome</keyword>
<organism evidence="3 4">
    <name type="scientific">Halomarinibacterium sedimenti</name>
    <dbReference type="NCBI Taxonomy" id="2857106"/>
    <lineage>
        <taxon>Bacteria</taxon>
        <taxon>Pseudomonadati</taxon>
        <taxon>Bacteroidota</taxon>
        <taxon>Flavobacteriia</taxon>
        <taxon>Flavobacteriales</taxon>
        <taxon>Flavobacteriaceae</taxon>
        <taxon>Halomarinibacterium</taxon>
    </lineage>
</organism>
<evidence type="ECO:0000313" key="3">
    <source>
        <dbReference type="EMBL" id="MBW2936490.1"/>
    </source>
</evidence>
<dbReference type="GO" id="GO:0006417">
    <property type="term" value="P:regulation of translation"/>
    <property type="evidence" value="ECO:0007669"/>
    <property type="project" value="TreeGrafter"/>
</dbReference>
<dbReference type="RefSeq" id="WP_219050251.1">
    <property type="nucleotide sequence ID" value="NZ_JAHWDP010000001.1"/>
</dbReference>
<accession>A0A9X1FKY8</accession>
<sequence>MKKIKDIIESGTLELYVTGALSQREAMEVEDILDEYPEVKREVEKIEAALMNLSYDDNFTIPDSVWEGVLNSIKGVRTLNVPKKSTNWSMMTGWAAAIVFLLGIFWMLKENNTLENQVRVTSTQNAVLKGKVSTTEEALASSQELLDIIRSKDYREINLPGNVAVSPESYAKVYYNDKDKIAYIDARGLPTPPSGKVYQVWSLIMDPLTPRSVGLLDNYESTNTKVFKLENIPDPEAFGITLEPEGGSESPTLTQLYTLGMVSP</sequence>
<keyword evidence="1" id="KW-0812">Transmembrane</keyword>
<evidence type="ECO:0000259" key="2">
    <source>
        <dbReference type="Pfam" id="PF10099"/>
    </source>
</evidence>
<dbReference type="Pfam" id="PF10099">
    <property type="entry name" value="RskA_C"/>
    <property type="match status" value="1"/>
</dbReference>
<dbReference type="PANTHER" id="PTHR37461:SF1">
    <property type="entry name" value="ANTI-SIGMA-K FACTOR RSKA"/>
    <property type="match status" value="1"/>
</dbReference>